<organism evidence="1 2">
    <name type="scientific">Streptomyces spirodelae</name>
    <dbReference type="NCBI Taxonomy" id="2812904"/>
    <lineage>
        <taxon>Bacteria</taxon>
        <taxon>Bacillati</taxon>
        <taxon>Actinomycetota</taxon>
        <taxon>Actinomycetes</taxon>
        <taxon>Kitasatosporales</taxon>
        <taxon>Streptomycetaceae</taxon>
        <taxon>Streptomyces</taxon>
    </lineage>
</organism>
<name>A0ABS3WVY0_9ACTN</name>
<dbReference type="EMBL" id="JAFFZN010000015">
    <property type="protein sequence ID" value="MBO8187288.1"/>
    <property type="molecule type" value="Genomic_DNA"/>
</dbReference>
<dbReference type="Pfam" id="PF19944">
    <property type="entry name" value="DUF6406"/>
    <property type="match status" value="1"/>
</dbReference>
<evidence type="ECO:0000313" key="1">
    <source>
        <dbReference type="EMBL" id="MBO8187288.1"/>
    </source>
</evidence>
<sequence length="94" mass="9902">MTRDKLVIRSGQVTTIGAGRIGGVSSVPPRDSGEAQVLLTILDVDGTERDEGLQLNDTFAVNGVTWRLADITYFTAGKWAAVAVPADMATPAVE</sequence>
<comment type="caution">
    <text evidence="1">The sequence shown here is derived from an EMBL/GenBank/DDBJ whole genome shotgun (WGS) entry which is preliminary data.</text>
</comment>
<proteinExistence type="predicted"/>
<protein>
    <submittedName>
        <fullName evidence="1">Uncharacterized protein</fullName>
    </submittedName>
</protein>
<dbReference type="InterPro" id="IPR045642">
    <property type="entry name" value="DUF6406"/>
</dbReference>
<accession>A0ABS3WVY0</accession>
<reference evidence="1 2" key="1">
    <citation type="submission" date="2021-02" db="EMBL/GenBank/DDBJ databases">
        <title>Streptomyces spirodelae sp. nov., isolated from duckweed.</title>
        <authorList>
            <person name="Saimee Y."/>
            <person name="Duangmal K."/>
        </authorList>
    </citation>
    <scope>NUCLEOTIDE SEQUENCE [LARGE SCALE GENOMIC DNA]</scope>
    <source>
        <strain evidence="1 2">DW4-2</strain>
    </source>
</reference>
<dbReference type="Proteomes" id="UP001518976">
    <property type="component" value="Unassembled WGS sequence"/>
</dbReference>
<gene>
    <name evidence="1" type="ORF">JW592_17720</name>
</gene>
<dbReference type="RefSeq" id="WP_209266097.1">
    <property type="nucleotide sequence ID" value="NZ_JAFFZN010000015.1"/>
</dbReference>
<keyword evidence="2" id="KW-1185">Reference proteome</keyword>
<evidence type="ECO:0000313" key="2">
    <source>
        <dbReference type="Proteomes" id="UP001518976"/>
    </source>
</evidence>